<accession>A0A3G7TJL1</accession>
<organism evidence="1 2">
    <name type="scientific">Pseudomonas chlororaphis</name>
    <dbReference type="NCBI Taxonomy" id="587753"/>
    <lineage>
        <taxon>Bacteria</taxon>
        <taxon>Pseudomonadati</taxon>
        <taxon>Pseudomonadota</taxon>
        <taxon>Gammaproteobacteria</taxon>
        <taxon>Pseudomonadales</taxon>
        <taxon>Pseudomonadaceae</taxon>
        <taxon>Pseudomonas</taxon>
    </lineage>
</organism>
<dbReference type="RefSeq" id="WP_124319620.1">
    <property type="nucleotide sequence ID" value="NZ_CP027753.1"/>
</dbReference>
<evidence type="ECO:0000313" key="1">
    <source>
        <dbReference type="EMBL" id="AZE47285.1"/>
    </source>
</evidence>
<dbReference type="AlphaFoldDB" id="A0A3G7TJL1"/>
<evidence type="ECO:0000313" key="2">
    <source>
        <dbReference type="Proteomes" id="UP000268048"/>
    </source>
</evidence>
<sequence>MNINYVAQAKRLLSSIGVHQLSEGVWTFTDVHTASQAYIHHSLQPAALAAYAAVNSTFAAGRFPNWALVDMVDKVPCMDGAELTALAMVCGASIPTFASASERGNIFGQAVWGIVEAYSLEGCFEHVERAYGSEGSHYNLRPRGFDWAGGEEPVPEYLKAMRKNYRAMSPLQQIMVLTIMHLYNQGKDKTYLTEGCPTKIPAAEAMDILRRNGPALSTWGHMVTHYAGW</sequence>
<gene>
    <name evidence="1" type="ORF">C4K04_1595</name>
</gene>
<reference evidence="1 2" key="1">
    <citation type="submission" date="2018-03" db="EMBL/GenBank/DDBJ databases">
        <title>Diversity of phytobeneficial traits revealed by whole-genome analysis of worldwide-isolated phenazine-producing Pseudomonas spp.</title>
        <authorList>
            <person name="Biessy A."/>
            <person name="Novinscak A."/>
            <person name="Blom J."/>
            <person name="Leger G."/>
            <person name="Thomashow L.S."/>
            <person name="Cazorla F.M."/>
            <person name="Josic D."/>
            <person name="Filion M."/>
        </authorList>
    </citation>
    <scope>NUCLEOTIDE SEQUENCE [LARGE SCALE GENOMIC DNA]</scope>
    <source>
        <strain evidence="1 2">B25</strain>
    </source>
</reference>
<proteinExistence type="predicted"/>
<name>A0A3G7TJL1_9PSED</name>
<dbReference type="Proteomes" id="UP000268048">
    <property type="component" value="Chromosome"/>
</dbReference>
<protein>
    <submittedName>
        <fullName evidence="1">Uncharacterized protein</fullName>
    </submittedName>
</protein>
<dbReference type="EMBL" id="CP027753">
    <property type="protein sequence ID" value="AZE47285.1"/>
    <property type="molecule type" value="Genomic_DNA"/>
</dbReference>